<sequence>MNNDGPPLNARPPFPPATRKPEPTEAQIRQARSFLWVFIALLAGMLISSELPLPWKLLPLALGLAALVVGIMALVKIIRCGMHRMLRVIVSMGLAATAFMTLGLTAMVALWPMTAKYETCMQSALTVQATEACVQDYMTFGGMIPEP</sequence>
<evidence type="ECO:0000313" key="3">
    <source>
        <dbReference type="EMBL" id="MBD7996749.1"/>
    </source>
</evidence>
<dbReference type="EMBL" id="JACSQD010000008">
    <property type="protein sequence ID" value="MBD7996749.1"/>
    <property type="molecule type" value="Genomic_DNA"/>
</dbReference>
<keyword evidence="2" id="KW-1133">Transmembrane helix</keyword>
<evidence type="ECO:0000256" key="1">
    <source>
        <dbReference type="SAM" id="MobiDB-lite"/>
    </source>
</evidence>
<dbReference type="RefSeq" id="WP_191809023.1">
    <property type="nucleotide sequence ID" value="NZ_JACSQD010000008.1"/>
</dbReference>
<comment type="caution">
    <text evidence="3">The sequence shown here is derived from an EMBL/GenBank/DDBJ whole genome shotgun (WGS) entry which is preliminary data.</text>
</comment>
<evidence type="ECO:0000256" key="2">
    <source>
        <dbReference type="SAM" id="Phobius"/>
    </source>
</evidence>
<gene>
    <name evidence="3" type="ORF">H9639_15735</name>
</gene>
<reference evidence="3 4" key="1">
    <citation type="submission" date="2020-08" db="EMBL/GenBank/DDBJ databases">
        <title>A Genomic Blueprint of the Chicken Gut Microbiome.</title>
        <authorList>
            <person name="Gilroy R."/>
            <person name="Ravi A."/>
            <person name="Getino M."/>
            <person name="Pursley I."/>
            <person name="Horton D.L."/>
            <person name="Alikhan N.-F."/>
            <person name="Baker D."/>
            <person name="Gharbi K."/>
            <person name="Hall N."/>
            <person name="Watson M."/>
            <person name="Adriaenssens E.M."/>
            <person name="Foster-Nyarko E."/>
            <person name="Jarju S."/>
            <person name="Secka A."/>
            <person name="Antonio M."/>
            <person name="Oren A."/>
            <person name="Chaudhuri R."/>
            <person name="La Ragione R.M."/>
            <person name="Hildebrand F."/>
            <person name="Pallen M.J."/>
        </authorList>
    </citation>
    <scope>NUCLEOTIDE SEQUENCE [LARGE SCALE GENOMIC DNA]</scope>
    <source>
        <strain evidence="3 4">Sa2CUA1</strain>
    </source>
</reference>
<evidence type="ECO:0000313" key="4">
    <source>
        <dbReference type="Proteomes" id="UP000609874"/>
    </source>
</evidence>
<feature type="transmembrane region" description="Helical" evidence="2">
    <location>
        <begin position="89"/>
        <end position="113"/>
    </location>
</feature>
<feature type="transmembrane region" description="Helical" evidence="2">
    <location>
        <begin position="34"/>
        <end position="51"/>
    </location>
</feature>
<protein>
    <submittedName>
        <fullName evidence="3">Uncharacterized protein</fullName>
    </submittedName>
</protein>
<feature type="transmembrane region" description="Helical" evidence="2">
    <location>
        <begin position="57"/>
        <end position="77"/>
    </location>
</feature>
<feature type="compositionally biased region" description="Pro residues" evidence="1">
    <location>
        <begin position="9"/>
        <end position="18"/>
    </location>
</feature>
<proteinExistence type="predicted"/>
<keyword evidence="4" id="KW-1185">Reference proteome</keyword>
<dbReference type="Proteomes" id="UP000609874">
    <property type="component" value="Unassembled WGS sequence"/>
</dbReference>
<keyword evidence="2" id="KW-0472">Membrane</keyword>
<feature type="region of interest" description="Disordered" evidence="1">
    <location>
        <begin position="1"/>
        <end position="23"/>
    </location>
</feature>
<name>A0ABR8UW45_9MICC</name>
<organism evidence="3 4">
    <name type="scientific">Arthrobacter gallicola</name>
    <dbReference type="NCBI Taxonomy" id="2762225"/>
    <lineage>
        <taxon>Bacteria</taxon>
        <taxon>Bacillati</taxon>
        <taxon>Actinomycetota</taxon>
        <taxon>Actinomycetes</taxon>
        <taxon>Micrococcales</taxon>
        <taxon>Micrococcaceae</taxon>
        <taxon>Arthrobacter</taxon>
    </lineage>
</organism>
<accession>A0ABR8UW45</accession>
<keyword evidence="2" id="KW-0812">Transmembrane</keyword>